<evidence type="ECO:0000313" key="3">
    <source>
        <dbReference type="Proteomes" id="UP001139158"/>
    </source>
</evidence>
<dbReference type="EMBL" id="JAJFZV010000009">
    <property type="protein sequence ID" value="MCC3298132.1"/>
    <property type="molecule type" value="Genomic_DNA"/>
</dbReference>
<protein>
    <submittedName>
        <fullName evidence="2">Uncharacterized protein</fullName>
    </submittedName>
</protein>
<dbReference type="Proteomes" id="UP001139158">
    <property type="component" value="Unassembled WGS sequence"/>
</dbReference>
<accession>A0A9X1MFU0</accession>
<feature type="region of interest" description="Disordered" evidence="1">
    <location>
        <begin position="1"/>
        <end position="24"/>
    </location>
</feature>
<evidence type="ECO:0000313" key="2">
    <source>
        <dbReference type="EMBL" id="MCC3298132.1"/>
    </source>
</evidence>
<sequence length="57" mass="6208">MHATLGTIDTAPVHNGHGASRDEYSERAYQAGARYLAAVDEILGTVRAGREDRTLYC</sequence>
<proteinExistence type="predicted"/>
<dbReference type="AlphaFoldDB" id="A0A9X1MFU0"/>
<gene>
    <name evidence="2" type="ORF">LJ757_09980</name>
</gene>
<name>A0A9X1MFU0_9MICC</name>
<reference evidence="2" key="1">
    <citation type="submission" date="2021-10" db="EMBL/GenBank/DDBJ databases">
        <title>Novel species in genus Arthrobacter.</title>
        <authorList>
            <person name="Liu Y."/>
        </authorList>
    </citation>
    <scope>NUCLEOTIDE SEQUENCE</scope>
    <source>
        <strain evidence="2">Zg-Y453</strain>
    </source>
</reference>
<keyword evidence="3" id="KW-1185">Reference proteome</keyword>
<comment type="caution">
    <text evidence="2">The sequence shown here is derived from an EMBL/GenBank/DDBJ whole genome shotgun (WGS) entry which is preliminary data.</text>
</comment>
<dbReference type="RefSeq" id="WP_227896001.1">
    <property type="nucleotide sequence ID" value="NZ_CP099466.1"/>
</dbReference>
<organism evidence="2 3">
    <name type="scientific">Arthrobacter caoxuetaonis</name>
    <dbReference type="NCBI Taxonomy" id="2886935"/>
    <lineage>
        <taxon>Bacteria</taxon>
        <taxon>Bacillati</taxon>
        <taxon>Actinomycetota</taxon>
        <taxon>Actinomycetes</taxon>
        <taxon>Micrococcales</taxon>
        <taxon>Micrococcaceae</taxon>
        <taxon>Arthrobacter</taxon>
    </lineage>
</organism>
<evidence type="ECO:0000256" key="1">
    <source>
        <dbReference type="SAM" id="MobiDB-lite"/>
    </source>
</evidence>